<comment type="caution">
    <text evidence="4">The sequence shown here is derived from an EMBL/GenBank/DDBJ whole genome shotgun (WGS) entry which is preliminary data.</text>
</comment>
<keyword evidence="5" id="KW-1185">Reference proteome</keyword>
<feature type="domain" description="Secretion system C-terminal sorting" evidence="3">
    <location>
        <begin position="262"/>
        <end position="333"/>
    </location>
</feature>
<feature type="chain" id="PRO_5047066621" evidence="2">
    <location>
        <begin position="24"/>
        <end position="334"/>
    </location>
</feature>
<reference evidence="4 5" key="1">
    <citation type="submission" date="2024-09" db="EMBL/GenBank/DDBJ databases">
        <authorList>
            <person name="Sun Q."/>
            <person name="Mori K."/>
        </authorList>
    </citation>
    <scope>NUCLEOTIDE SEQUENCE [LARGE SCALE GENOMIC DNA]</scope>
    <source>
        <strain evidence="4 5">NCAIM B.02481</strain>
    </source>
</reference>
<evidence type="ECO:0000313" key="5">
    <source>
        <dbReference type="Proteomes" id="UP001589832"/>
    </source>
</evidence>
<evidence type="ECO:0000256" key="1">
    <source>
        <dbReference type="ARBA" id="ARBA00022729"/>
    </source>
</evidence>
<organism evidence="4 5">
    <name type="scientific">Winogradskyella pulchriflava</name>
    <dbReference type="NCBI Taxonomy" id="1110688"/>
    <lineage>
        <taxon>Bacteria</taxon>
        <taxon>Pseudomonadati</taxon>
        <taxon>Bacteroidota</taxon>
        <taxon>Flavobacteriia</taxon>
        <taxon>Flavobacteriales</taxon>
        <taxon>Flavobacteriaceae</taxon>
        <taxon>Winogradskyella</taxon>
    </lineage>
</organism>
<dbReference type="EMBL" id="JBHLTQ010000001">
    <property type="protein sequence ID" value="MFC0603164.1"/>
    <property type="molecule type" value="Genomic_DNA"/>
</dbReference>
<feature type="signal peptide" evidence="2">
    <location>
        <begin position="1"/>
        <end position="23"/>
    </location>
</feature>
<proteinExistence type="predicted"/>
<dbReference type="Proteomes" id="UP001589832">
    <property type="component" value="Unassembled WGS sequence"/>
</dbReference>
<dbReference type="RefSeq" id="WP_386058492.1">
    <property type="nucleotide sequence ID" value="NZ_JBHLTQ010000001.1"/>
</dbReference>
<accession>A0ABV6Q4G4</accession>
<protein>
    <submittedName>
        <fullName evidence="4">T9SS type A sorting domain-containing protein</fullName>
    </submittedName>
</protein>
<name>A0ABV6Q4G4_9FLAO</name>
<evidence type="ECO:0000313" key="4">
    <source>
        <dbReference type="EMBL" id="MFC0603164.1"/>
    </source>
</evidence>
<dbReference type="InterPro" id="IPR026444">
    <property type="entry name" value="Secre_tail"/>
</dbReference>
<sequence>MKTKLLFFTFLMSFVLNIQQTQAQTLAAGDIVVFWYQADTPDAFAFTTFVELNAGTEIIFTDCGAVPGGTFDPAGCGEGATIYTVPVGGLDIGEVVIWDDSAPAPEFSDYSGDAIINGSSGLALSTGGDVITVLQGSGVSPSFIFMINGASTQFTGDDSVSTTETNLFTGLTDVGLPRTAVGVGAGTGNSQEFDNAVYQGTYTFNTIEDAKIALTNPANYTGANAITDEPYATSVDAIPTKINITSLSTEEFELANAVFVTPNPSNGKITIKNTGVAIDKVVVTDINGRTISSYDLQGTTVDKELNLSSLVSSGMYFVAISSESNTTVKKLIIK</sequence>
<keyword evidence="1 2" id="KW-0732">Signal</keyword>
<dbReference type="Pfam" id="PF18962">
    <property type="entry name" value="Por_Secre_tail"/>
    <property type="match status" value="1"/>
</dbReference>
<dbReference type="NCBIfam" id="TIGR04183">
    <property type="entry name" value="Por_Secre_tail"/>
    <property type="match status" value="1"/>
</dbReference>
<evidence type="ECO:0000256" key="2">
    <source>
        <dbReference type="SAM" id="SignalP"/>
    </source>
</evidence>
<gene>
    <name evidence="4" type="ORF">ACFFGA_01245</name>
</gene>
<evidence type="ECO:0000259" key="3">
    <source>
        <dbReference type="Pfam" id="PF18962"/>
    </source>
</evidence>